<protein>
    <submittedName>
        <fullName evidence="1">Uncharacterized protein</fullName>
    </submittedName>
</protein>
<evidence type="ECO:0000313" key="1">
    <source>
        <dbReference type="EMBL" id="MBM7584361.1"/>
    </source>
</evidence>
<reference evidence="1 2" key="1">
    <citation type="submission" date="2021-01" db="EMBL/GenBank/DDBJ databases">
        <title>Genomic Encyclopedia of Type Strains, Phase IV (KMG-IV): sequencing the most valuable type-strain genomes for metagenomic binning, comparative biology and taxonomic classification.</title>
        <authorList>
            <person name="Goeker M."/>
        </authorList>
    </citation>
    <scope>NUCLEOTIDE SEQUENCE [LARGE SCALE GENOMIC DNA]</scope>
    <source>
        <strain evidence="1 2">DSM 24834</strain>
    </source>
</reference>
<dbReference type="InterPro" id="IPR054055">
    <property type="entry name" value="YpzH"/>
</dbReference>
<accession>A0ABS2N923</accession>
<dbReference type="EMBL" id="JAFBDZ010000001">
    <property type="protein sequence ID" value="MBM7584361.1"/>
    <property type="molecule type" value="Genomic_DNA"/>
</dbReference>
<name>A0ABS2N923_9BACI</name>
<organism evidence="1 2">
    <name type="scientific">Rossellomorea pakistanensis</name>
    <dbReference type="NCBI Taxonomy" id="992288"/>
    <lineage>
        <taxon>Bacteria</taxon>
        <taxon>Bacillati</taxon>
        <taxon>Bacillota</taxon>
        <taxon>Bacilli</taxon>
        <taxon>Bacillales</taxon>
        <taxon>Bacillaceae</taxon>
        <taxon>Rossellomorea</taxon>
    </lineage>
</organism>
<dbReference type="Proteomes" id="UP001646157">
    <property type="component" value="Unassembled WGS sequence"/>
</dbReference>
<gene>
    <name evidence="1" type="ORF">JOC86_000898</name>
</gene>
<comment type="caution">
    <text evidence="1">The sequence shown here is derived from an EMBL/GenBank/DDBJ whole genome shotgun (WGS) entry which is preliminary data.</text>
</comment>
<sequence>MSVKLEKYILAALTTHPEKVPSGTTVFYCKTQAELEKIAANLEAILDGIAHELDEGLFVIVKH</sequence>
<proteinExistence type="predicted"/>
<evidence type="ECO:0000313" key="2">
    <source>
        <dbReference type="Proteomes" id="UP001646157"/>
    </source>
</evidence>
<dbReference type="Pfam" id="PF21835">
    <property type="entry name" value="YIEGIA_cap"/>
    <property type="match status" value="1"/>
</dbReference>
<keyword evidence="2" id="KW-1185">Reference proteome</keyword>